<keyword evidence="4" id="KW-1185">Reference proteome</keyword>
<evidence type="ECO:0000256" key="1">
    <source>
        <dbReference type="SAM" id="MobiDB-lite"/>
    </source>
</evidence>
<dbReference type="Proteomes" id="UP000326837">
    <property type="component" value="Chromosome"/>
</dbReference>
<dbReference type="InterPro" id="IPR018247">
    <property type="entry name" value="EF_Hand_1_Ca_BS"/>
</dbReference>
<evidence type="ECO:0000313" key="3">
    <source>
        <dbReference type="EMBL" id="BBO30876.1"/>
    </source>
</evidence>
<protein>
    <recommendedName>
        <fullName evidence="2">Ice-binding protein C-terminal domain-containing protein</fullName>
    </recommendedName>
</protein>
<feature type="region of interest" description="Disordered" evidence="1">
    <location>
        <begin position="292"/>
        <end position="317"/>
    </location>
</feature>
<dbReference type="EMBL" id="AP021861">
    <property type="protein sequence ID" value="BBO30876.1"/>
    <property type="molecule type" value="Genomic_DNA"/>
</dbReference>
<accession>A0A5K7X999</accession>
<evidence type="ECO:0000259" key="2">
    <source>
        <dbReference type="Pfam" id="PF07589"/>
    </source>
</evidence>
<proteinExistence type="predicted"/>
<name>A0A5K7X999_9BACT</name>
<sequence>MQSNLVRDDFASGTNWLTPKAWNAIPKFETEAPGDATSEGYDWFYTQVAHTKDWFFVRYHQTSGFAGDLQYTLFDTDSNDETGWLGPSNTLAIGADRVLSGASLKDAAWNHLEWTPWNNVTDVNGAVDIMAAIPRSQMNGATAFNFVNYIRGASGNDWYPNAANNFPGDYFRYETGVFDTTTALGRTWSIIEPTHRDNPNVKSEIVGTPTTMTFNGVYQTSVDFAAVTPLTPVVGTKVSYDLQLTHEPRDNDGGGSFGTWTAEALGAFTSSASDPSDALLVSTRVGARPFDGPATRIIHERPGDLDESEATSSSLANNPLTDGVQIEWYFKSETTIEISVFSKDGSTLLGPKYTDTISNINDIKGFRLNLFDSEQTMTISEFNVAVVVPTLDGDFNGDGYVDAKDLNDPTLGWKARFGVDLDGEDFLVWQRNFGAGTPPAAATVAAVPEPSTALLALMGIVGAVRISRQRRLALGDLA</sequence>
<dbReference type="PROSITE" id="PS00018">
    <property type="entry name" value="EF_HAND_1"/>
    <property type="match status" value="1"/>
</dbReference>
<dbReference type="Pfam" id="PF07589">
    <property type="entry name" value="PEP-CTERM"/>
    <property type="match status" value="1"/>
</dbReference>
<feature type="domain" description="Ice-binding protein C-terminal" evidence="2">
    <location>
        <begin position="446"/>
        <end position="471"/>
    </location>
</feature>
<evidence type="ECO:0000313" key="4">
    <source>
        <dbReference type="Proteomes" id="UP000326837"/>
    </source>
</evidence>
<dbReference type="KEGG" id="lpav:PLANPX_0488"/>
<dbReference type="AlphaFoldDB" id="A0A5K7X999"/>
<reference evidence="4" key="1">
    <citation type="submission" date="2019-10" db="EMBL/GenBank/DDBJ databases">
        <title>Lacipirellula parvula gen. nov., sp. nov., representing a lineage of planctomycetes widespread in freshwater anoxic habitats, and description of the family Lacipirellulaceae.</title>
        <authorList>
            <person name="Dedysh S.N."/>
            <person name="Kulichevskaya I.S."/>
            <person name="Beletsky A.V."/>
            <person name="Rakitin A.L."/>
            <person name="Mardanov A.V."/>
            <person name="Ivanova A.A."/>
            <person name="Saltykova V.X."/>
            <person name="Rijpstra W.I.C."/>
            <person name="Sinninghe Damste J.S."/>
            <person name="Ravin N.V."/>
        </authorList>
    </citation>
    <scope>NUCLEOTIDE SEQUENCE [LARGE SCALE GENOMIC DNA]</scope>
    <source>
        <strain evidence="4">PX69</strain>
    </source>
</reference>
<organism evidence="3 4">
    <name type="scientific">Lacipirellula parvula</name>
    <dbReference type="NCBI Taxonomy" id="2650471"/>
    <lineage>
        <taxon>Bacteria</taxon>
        <taxon>Pseudomonadati</taxon>
        <taxon>Planctomycetota</taxon>
        <taxon>Planctomycetia</taxon>
        <taxon>Pirellulales</taxon>
        <taxon>Lacipirellulaceae</taxon>
        <taxon>Lacipirellula</taxon>
    </lineage>
</organism>
<dbReference type="InterPro" id="IPR013424">
    <property type="entry name" value="Ice-binding_C"/>
</dbReference>
<gene>
    <name evidence="3" type="ORF">PLANPX_0488</name>
</gene>